<dbReference type="OrthoDB" id="10303855at2759"/>
<reference evidence="2 3" key="1">
    <citation type="journal article" date="2016" name="Proc. Natl. Acad. Sci. U.S.A.">
        <title>Comparative genomics of biotechnologically important yeasts.</title>
        <authorList>
            <person name="Riley R."/>
            <person name="Haridas S."/>
            <person name="Wolfe K.H."/>
            <person name="Lopes M.R."/>
            <person name="Hittinger C.T."/>
            <person name="Goeker M."/>
            <person name="Salamov A.A."/>
            <person name="Wisecaver J.H."/>
            <person name="Long T.M."/>
            <person name="Calvey C.H."/>
            <person name="Aerts A.L."/>
            <person name="Barry K.W."/>
            <person name="Choi C."/>
            <person name="Clum A."/>
            <person name="Coughlan A.Y."/>
            <person name="Deshpande S."/>
            <person name="Douglass A.P."/>
            <person name="Hanson S.J."/>
            <person name="Klenk H.-P."/>
            <person name="LaButti K.M."/>
            <person name="Lapidus A."/>
            <person name="Lindquist E.A."/>
            <person name="Lipzen A.M."/>
            <person name="Meier-Kolthoff J.P."/>
            <person name="Ohm R.A."/>
            <person name="Otillar R.P."/>
            <person name="Pangilinan J.L."/>
            <person name="Peng Y."/>
            <person name="Rokas A."/>
            <person name="Rosa C.A."/>
            <person name="Scheuner C."/>
            <person name="Sibirny A.A."/>
            <person name="Slot J.C."/>
            <person name="Stielow J.B."/>
            <person name="Sun H."/>
            <person name="Kurtzman C.P."/>
            <person name="Blackwell M."/>
            <person name="Grigoriev I.V."/>
            <person name="Jeffries T.W."/>
        </authorList>
    </citation>
    <scope>NUCLEOTIDE SEQUENCE [LARGE SCALE GENOMIC DNA]</scope>
    <source>
        <strain evidence="2 3">NRRL Y-11557</strain>
    </source>
</reference>
<feature type="signal peptide" evidence="1">
    <location>
        <begin position="1"/>
        <end position="21"/>
    </location>
</feature>
<name>A0A1E3PXJ0_LIPST</name>
<accession>A0A1E3PXJ0</accession>
<protein>
    <submittedName>
        <fullName evidence="2">Uncharacterized protein</fullName>
    </submittedName>
</protein>
<evidence type="ECO:0000313" key="2">
    <source>
        <dbReference type="EMBL" id="ODQ69998.1"/>
    </source>
</evidence>
<sequence>MVRISEFLVAVVAICAVVVTATDLPILCIGQGNFNEGVPYNKPGSYWFFTSGSIDNNQNNAYYIDAEIARGKTASANGFVTMLLKQYITAESNKVYAYFYNNDGSRGENVAFATYAGYAFHFTARNDFVGRSFMTAGDVEMFVTAGSCVVGEYEWPYTKRGAHLTPQGWMAAT</sequence>
<organism evidence="2 3">
    <name type="scientific">Lipomyces starkeyi NRRL Y-11557</name>
    <dbReference type="NCBI Taxonomy" id="675824"/>
    <lineage>
        <taxon>Eukaryota</taxon>
        <taxon>Fungi</taxon>
        <taxon>Dikarya</taxon>
        <taxon>Ascomycota</taxon>
        <taxon>Saccharomycotina</taxon>
        <taxon>Lipomycetes</taxon>
        <taxon>Lipomycetales</taxon>
        <taxon>Lipomycetaceae</taxon>
        <taxon>Lipomyces</taxon>
    </lineage>
</organism>
<gene>
    <name evidence="2" type="ORF">LIPSTDRAFT_74975</name>
</gene>
<keyword evidence="1" id="KW-0732">Signal</keyword>
<evidence type="ECO:0000313" key="3">
    <source>
        <dbReference type="Proteomes" id="UP000094385"/>
    </source>
</evidence>
<evidence type="ECO:0000256" key="1">
    <source>
        <dbReference type="SAM" id="SignalP"/>
    </source>
</evidence>
<dbReference type="AlphaFoldDB" id="A0A1E3PXJ0"/>
<proteinExistence type="predicted"/>
<keyword evidence="3" id="KW-1185">Reference proteome</keyword>
<dbReference type="Proteomes" id="UP000094385">
    <property type="component" value="Unassembled WGS sequence"/>
</dbReference>
<feature type="chain" id="PRO_5009134024" evidence="1">
    <location>
        <begin position="22"/>
        <end position="173"/>
    </location>
</feature>
<dbReference type="EMBL" id="KV454301">
    <property type="protein sequence ID" value="ODQ69998.1"/>
    <property type="molecule type" value="Genomic_DNA"/>
</dbReference>